<dbReference type="KEGG" id="thas:C6Y53_04605"/>
<dbReference type="EMBL" id="CP027665">
    <property type="protein sequence ID" value="AVO37054.1"/>
    <property type="molecule type" value="Genomic_DNA"/>
</dbReference>
<accession>A0A2S0MME4</accession>
<dbReference type="AlphaFoldDB" id="A0A2S0MME4"/>
<dbReference type="Gene3D" id="3.40.1350.10">
    <property type="match status" value="1"/>
</dbReference>
<dbReference type="Proteomes" id="UP000237655">
    <property type="component" value="Chromosome"/>
</dbReference>
<evidence type="ECO:0000313" key="2">
    <source>
        <dbReference type="Proteomes" id="UP000237655"/>
    </source>
</evidence>
<name>A0A2S0MME4_9RHOB</name>
<organism evidence="1 2">
    <name type="scientific">Pukyongiella litopenaei</name>
    <dbReference type="NCBI Taxonomy" id="2605946"/>
    <lineage>
        <taxon>Bacteria</taxon>
        <taxon>Pseudomonadati</taxon>
        <taxon>Pseudomonadota</taxon>
        <taxon>Alphaproteobacteria</taxon>
        <taxon>Rhodobacterales</taxon>
        <taxon>Paracoccaceae</taxon>
        <taxon>Pukyongiella</taxon>
    </lineage>
</organism>
<keyword evidence="2" id="KW-1185">Reference proteome</keyword>
<evidence type="ECO:0008006" key="3">
    <source>
        <dbReference type="Google" id="ProtNLM"/>
    </source>
</evidence>
<dbReference type="RefSeq" id="WP_106471368.1">
    <property type="nucleotide sequence ID" value="NZ_CP027665.1"/>
</dbReference>
<reference evidence="2" key="1">
    <citation type="submission" date="2018-03" db="EMBL/GenBank/DDBJ databases">
        <title>Genomic analysis of the strain SH-1 isolated from shrimp intestine.</title>
        <authorList>
            <person name="Kim Y.-S."/>
            <person name="Kim S.-E."/>
            <person name="Kim K.-H."/>
        </authorList>
    </citation>
    <scope>NUCLEOTIDE SEQUENCE [LARGE SCALE GENOMIC DNA]</scope>
    <source>
        <strain evidence="2">SH-1</strain>
    </source>
</reference>
<dbReference type="InterPro" id="IPR011856">
    <property type="entry name" value="tRNA_endonuc-like_dom_sf"/>
</dbReference>
<sequence length="317" mass="36914">MAIGRLEKQDIRSIWPLEDRDFTPWLARPENLNELAVALDLGSLDQIEEEVPVGSFRADITCRDEDGRVVVIENQFGVSDHRHLGQIMTYLAGRKAHTVVWVTEHLRQEHRAAIEWLNAHTDEGYWFFGVEIEAWRIGDSAAAPKFEVIERPNDWVKSQRRRIVAAAEDAHRRIDYWAALLDRLPRDWPLRMPGAAPNQGWMMAVFTGQERLEIYNCGIYVYRNVAKKRIGAYLSLGQFPEVDFADWSARHADLDAFEGVEWSVGNRGYWQLLLSEPGDPLDESDWSRQHDWMIEAMRRFHSIWLEHLRDPLSQLID</sequence>
<protein>
    <recommendedName>
        <fullName evidence="3">DUF4268 domain-containing protein</fullName>
    </recommendedName>
</protein>
<proteinExistence type="predicted"/>
<evidence type="ECO:0000313" key="1">
    <source>
        <dbReference type="EMBL" id="AVO37054.1"/>
    </source>
</evidence>
<gene>
    <name evidence="1" type="ORF">C6Y53_04605</name>
</gene>
<dbReference type="GO" id="GO:0003676">
    <property type="term" value="F:nucleic acid binding"/>
    <property type="evidence" value="ECO:0007669"/>
    <property type="project" value="InterPro"/>
</dbReference>